<dbReference type="PANTHER" id="PTHR30522">
    <property type="entry name" value="NUCLEOSIDE TRIPHOSPHATE PYROPHOSPHOHYDROLASE"/>
    <property type="match status" value="1"/>
</dbReference>
<dbReference type="InterPro" id="IPR011551">
    <property type="entry name" value="NTP_PyrPHydrolase_MazG"/>
</dbReference>
<proteinExistence type="predicted"/>
<evidence type="ECO:0000313" key="2">
    <source>
        <dbReference type="EMBL" id="RDC66288.1"/>
    </source>
</evidence>
<reference evidence="2 3" key="1">
    <citation type="submission" date="2018-04" db="EMBL/GenBank/DDBJ databases">
        <title>Adhaeribacter sp. HMF7616 genome sequencing and assembly.</title>
        <authorList>
            <person name="Kang H."/>
            <person name="Kang J."/>
            <person name="Cha I."/>
            <person name="Kim H."/>
            <person name="Joh K."/>
        </authorList>
    </citation>
    <scope>NUCLEOTIDE SEQUENCE [LARGE SCALE GENOMIC DNA]</scope>
    <source>
        <strain evidence="2 3">HMF7616</strain>
    </source>
</reference>
<evidence type="ECO:0000313" key="3">
    <source>
        <dbReference type="Proteomes" id="UP000253919"/>
    </source>
</evidence>
<organism evidence="2 3">
    <name type="scientific">Adhaeribacter pallidiroseus</name>
    <dbReference type="NCBI Taxonomy" id="2072847"/>
    <lineage>
        <taxon>Bacteria</taxon>
        <taxon>Pseudomonadati</taxon>
        <taxon>Bacteroidota</taxon>
        <taxon>Cytophagia</taxon>
        <taxon>Cytophagales</taxon>
        <taxon>Hymenobacteraceae</taxon>
        <taxon>Adhaeribacter</taxon>
    </lineage>
</organism>
<dbReference type="Pfam" id="PF03819">
    <property type="entry name" value="MazG"/>
    <property type="match status" value="1"/>
</dbReference>
<dbReference type="Gene3D" id="1.10.287.1080">
    <property type="entry name" value="MazG-like"/>
    <property type="match status" value="1"/>
</dbReference>
<dbReference type="GO" id="GO:0046047">
    <property type="term" value="P:TTP catabolic process"/>
    <property type="evidence" value="ECO:0007669"/>
    <property type="project" value="TreeGrafter"/>
</dbReference>
<comment type="caution">
    <text evidence="2">The sequence shown here is derived from an EMBL/GenBank/DDBJ whole genome shotgun (WGS) entry which is preliminary data.</text>
</comment>
<dbReference type="FunFam" id="1.10.287.1080:FF:000001">
    <property type="entry name" value="Nucleoside triphosphate pyrophosphohydrolase"/>
    <property type="match status" value="1"/>
</dbReference>
<sequence length="125" mass="14600">MMNKEASRENQLQAFNRLLNIMDELREKCPWDRKQTIASLRHLTIEETYELSDAIMRNDLQEVKKEIGDLMLHLVFYAKIASETQTFDLADVLNTLCDKLIFRHPHIYGNTEANTEEEVKKIGSS</sequence>
<dbReference type="GO" id="GO:0046052">
    <property type="term" value="P:UTP catabolic process"/>
    <property type="evidence" value="ECO:0007669"/>
    <property type="project" value="TreeGrafter"/>
</dbReference>
<dbReference type="GO" id="GO:0046076">
    <property type="term" value="P:dTTP catabolic process"/>
    <property type="evidence" value="ECO:0007669"/>
    <property type="project" value="TreeGrafter"/>
</dbReference>
<accession>A0A369QVU3</accession>
<dbReference type="GO" id="GO:0006950">
    <property type="term" value="P:response to stress"/>
    <property type="evidence" value="ECO:0007669"/>
    <property type="project" value="UniProtKB-ARBA"/>
</dbReference>
<evidence type="ECO:0000259" key="1">
    <source>
        <dbReference type="Pfam" id="PF03819"/>
    </source>
</evidence>
<feature type="domain" description="NTP pyrophosphohydrolase MazG-like" evidence="1">
    <location>
        <begin position="35"/>
        <end position="107"/>
    </location>
</feature>
<name>A0A369QVU3_9BACT</name>
<dbReference type="GO" id="GO:0046061">
    <property type="term" value="P:dATP catabolic process"/>
    <property type="evidence" value="ECO:0007669"/>
    <property type="project" value="TreeGrafter"/>
</dbReference>
<protein>
    <submittedName>
        <fullName evidence="2">XTP/dITP diphosphatase</fullName>
        <ecNumber evidence="2">3.6.1.66</ecNumber>
    </submittedName>
</protein>
<gene>
    <name evidence="2" type="ORF">AHMF7616_04919</name>
</gene>
<dbReference type="GO" id="GO:0036220">
    <property type="term" value="F:ITP diphosphatase activity"/>
    <property type="evidence" value="ECO:0007669"/>
    <property type="project" value="UniProtKB-EC"/>
</dbReference>
<dbReference type="EC" id="3.6.1.66" evidence="2"/>
<dbReference type="InterPro" id="IPR048015">
    <property type="entry name" value="NTP-PPase_MazG-like_N"/>
</dbReference>
<dbReference type="GO" id="GO:0046081">
    <property type="term" value="P:dUTP catabolic process"/>
    <property type="evidence" value="ECO:0007669"/>
    <property type="project" value="TreeGrafter"/>
</dbReference>
<dbReference type="Proteomes" id="UP000253919">
    <property type="component" value="Unassembled WGS sequence"/>
</dbReference>
<dbReference type="CDD" id="cd11528">
    <property type="entry name" value="NTP-PPase_MazG_Nterm"/>
    <property type="match status" value="1"/>
</dbReference>
<dbReference type="AlphaFoldDB" id="A0A369QVU3"/>
<dbReference type="SUPFAM" id="SSF101386">
    <property type="entry name" value="all-alpha NTP pyrophosphatases"/>
    <property type="match status" value="1"/>
</dbReference>
<dbReference type="InterPro" id="IPR004518">
    <property type="entry name" value="MazG-like_dom"/>
</dbReference>
<dbReference type="EMBL" id="QASA01000001">
    <property type="protein sequence ID" value="RDC66288.1"/>
    <property type="molecule type" value="Genomic_DNA"/>
</dbReference>
<keyword evidence="3" id="KW-1185">Reference proteome</keyword>
<dbReference type="GO" id="GO:0006203">
    <property type="term" value="P:dGTP catabolic process"/>
    <property type="evidence" value="ECO:0007669"/>
    <property type="project" value="TreeGrafter"/>
</dbReference>
<keyword evidence="2" id="KW-0378">Hydrolase</keyword>
<dbReference type="PANTHER" id="PTHR30522:SF0">
    <property type="entry name" value="NUCLEOSIDE TRIPHOSPHATE PYROPHOSPHOHYDROLASE"/>
    <property type="match status" value="1"/>
</dbReference>